<feature type="domain" description="DNA-directed RNA polymerase RpoA/D/Rpb3-type" evidence="3">
    <location>
        <begin position="14"/>
        <end position="263"/>
    </location>
</feature>
<keyword evidence="2" id="KW-0804">Transcription</keyword>
<organism evidence="4">
    <name type="scientific">viral metagenome</name>
    <dbReference type="NCBI Taxonomy" id="1070528"/>
    <lineage>
        <taxon>unclassified sequences</taxon>
        <taxon>metagenomes</taxon>
        <taxon>organismal metagenomes</taxon>
    </lineage>
</organism>
<dbReference type="InterPro" id="IPR036643">
    <property type="entry name" value="RNApol_insert_sf"/>
</dbReference>
<dbReference type="GO" id="GO:0046983">
    <property type="term" value="F:protein dimerization activity"/>
    <property type="evidence" value="ECO:0007669"/>
    <property type="project" value="InterPro"/>
</dbReference>
<protein>
    <recommendedName>
        <fullName evidence="3">DNA-directed RNA polymerase RpoA/D/Rpb3-type domain-containing protein</fullName>
    </recommendedName>
</protein>
<dbReference type="GO" id="GO:0006366">
    <property type="term" value="P:transcription by RNA polymerase II"/>
    <property type="evidence" value="ECO:0007669"/>
    <property type="project" value="TreeGrafter"/>
</dbReference>
<dbReference type="EMBL" id="MN739997">
    <property type="protein sequence ID" value="QHT82242.1"/>
    <property type="molecule type" value="Genomic_DNA"/>
</dbReference>
<dbReference type="SUPFAM" id="SSF55257">
    <property type="entry name" value="RBP11-like subunits of RNA polymerase"/>
    <property type="match status" value="2"/>
</dbReference>
<dbReference type="GO" id="GO:0003899">
    <property type="term" value="F:DNA-directed RNA polymerase activity"/>
    <property type="evidence" value="ECO:0007669"/>
    <property type="project" value="InterPro"/>
</dbReference>
<dbReference type="Gene3D" id="2.170.120.12">
    <property type="entry name" value="DNA-directed RNA polymerase, insert domain"/>
    <property type="match status" value="1"/>
</dbReference>
<accession>A0A6C0HNK6</accession>
<keyword evidence="1" id="KW-0240">DNA-directed RNA polymerase</keyword>
<dbReference type="InterPro" id="IPR036603">
    <property type="entry name" value="RBP11-like"/>
</dbReference>
<dbReference type="PANTHER" id="PTHR11800:SF2">
    <property type="entry name" value="DNA-DIRECTED RNA POLYMERASE II SUBUNIT RPB3"/>
    <property type="match status" value="1"/>
</dbReference>
<dbReference type="InterPro" id="IPR050518">
    <property type="entry name" value="Rpo3/RPB3_RNA_Pol_subunit"/>
</dbReference>
<dbReference type="PANTHER" id="PTHR11800">
    <property type="entry name" value="DNA-DIRECTED RNA POLYMERASE"/>
    <property type="match status" value="1"/>
</dbReference>
<name>A0A6C0HNK6_9ZZZZ</name>
<dbReference type="SMART" id="SM00662">
    <property type="entry name" value="RPOLD"/>
    <property type="match status" value="1"/>
</dbReference>
<dbReference type="GO" id="GO:0005665">
    <property type="term" value="C:RNA polymerase II, core complex"/>
    <property type="evidence" value="ECO:0007669"/>
    <property type="project" value="TreeGrafter"/>
</dbReference>
<reference evidence="4" key="1">
    <citation type="journal article" date="2020" name="Nature">
        <title>Giant virus diversity and host interactions through global metagenomics.</title>
        <authorList>
            <person name="Schulz F."/>
            <person name="Roux S."/>
            <person name="Paez-Espino D."/>
            <person name="Jungbluth S."/>
            <person name="Walsh D.A."/>
            <person name="Denef V.J."/>
            <person name="McMahon K.D."/>
            <person name="Konstantinidis K.T."/>
            <person name="Eloe-Fadrosh E.A."/>
            <person name="Kyrpides N.C."/>
            <person name="Woyke T."/>
        </authorList>
    </citation>
    <scope>NUCLEOTIDE SEQUENCE</scope>
    <source>
        <strain evidence="4">GVMAG-M-3300023184-161</strain>
    </source>
</reference>
<dbReference type="Gene3D" id="3.30.1360.10">
    <property type="entry name" value="RNA polymerase, RBP11-like subunit"/>
    <property type="match status" value="2"/>
</dbReference>
<evidence type="ECO:0000313" key="4">
    <source>
        <dbReference type="EMBL" id="QHT82242.1"/>
    </source>
</evidence>
<dbReference type="AlphaFoldDB" id="A0A6C0HNK6"/>
<evidence type="ECO:0000259" key="3">
    <source>
        <dbReference type="SMART" id="SM00662"/>
    </source>
</evidence>
<sequence>MNPMIKDIKTDNGYLTFNLSGVDVSVANAIRRIILSEIETVVFRTAPHARSLAKIKTNTTRLNNELIKQRLSCIPIHGINIENIKTGEYYLKINKTNTSSEVDYITTEDFEIIKGDDTAMSKKELGTVFPPNPITKSFIDLVRLRPKIGNVDGDSLILTCKLDIGSAKEDSSFNVASTCSYINTPDLEKAQGAWKEEKNKHLDASETELAFMKRDWGFLNSKRHFTPRSFDFTIQSIGQYTNKELIEKSCDVMLVKLADLQKNVNEKNETKVIIRNADTTIDNAFDILMYGEGYTLGKVIECLLFESYYDDGSITYCGFVKPHPHDDMCKIRIGINPEIEGMDTVYTMLNYVIGEALKIFTSIRDKFKEGATAPIINITKK</sequence>
<dbReference type="InterPro" id="IPR011263">
    <property type="entry name" value="DNA-dir_RNA_pol_RpoA/D/Rpb3"/>
</dbReference>
<proteinExistence type="predicted"/>
<evidence type="ECO:0000256" key="1">
    <source>
        <dbReference type="ARBA" id="ARBA00022478"/>
    </source>
</evidence>
<evidence type="ECO:0000256" key="2">
    <source>
        <dbReference type="ARBA" id="ARBA00023163"/>
    </source>
</evidence>
<dbReference type="Pfam" id="PF01193">
    <property type="entry name" value="RNA_pol_L"/>
    <property type="match status" value="1"/>
</dbReference>